<evidence type="ECO:0000313" key="9">
    <source>
        <dbReference type="Proteomes" id="UP000826271"/>
    </source>
</evidence>
<sequence length="107" mass="12514">MMNDPPLYYYGPSGFPTRTDALASFHEKVYEGSIAVYMYSSKPYNEFYVSMVDMVVARLALDLTVDWDYMEELLLCYLELNEKKMHKYITQAFLDVMGVLDAEFQEC</sequence>
<gene>
    <name evidence="8" type="ORF">BUALT_Bualt04G0090400</name>
</gene>
<dbReference type="NCBIfam" id="TIGR01568">
    <property type="entry name" value="A_thal_3678"/>
    <property type="match status" value="1"/>
</dbReference>
<dbReference type="GO" id="GO:0045892">
    <property type="term" value="P:negative regulation of DNA-templated transcription"/>
    <property type="evidence" value="ECO:0007669"/>
    <property type="project" value="UniProtKB-UniRule"/>
</dbReference>
<feature type="domain" description="OVATE" evidence="7">
    <location>
        <begin position="36"/>
        <end position="99"/>
    </location>
</feature>
<protein>
    <recommendedName>
        <fullName evidence="6">Transcription repressor</fullName>
    </recommendedName>
    <alternativeName>
        <fullName evidence="6">Ovate family protein</fullName>
    </alternativeName>
</protein>
<reference evidence="8" key="1">
    <citation type="submission" date="2019-10" db="EMBL/GenBank/DDBJ databases">
        <authorList>
            <person name="Zhang R."/>
            <person name="Pan Y."/>
            <person name="Wang J."/>
            <person name="Ma R."/>
            <person name="Yu S."/>
        </authorList>
    </citation>
    <scope>NUCLEOTIDE SEQUENCE</scope>
    <source>
        <strain evidence="8">LA-IB0</strain>
        <tissue evidence="8">Leaf</tissue>
    </source>
</reference>
<accession>A0AAV6XMH1</accession>
<dbReference type="AlphaFoldDB" id="A0AAV6XMH1"/>
<dbReference type="PANTHER" id="PTHR33057">
    <property type="entry name" value="TRANSCRIPTION REPRESSOR OFP7-RELATED"/>
    <property type="match status" value="1"/>
</dbReference>
<dbReference type="InterPro" id="IPR006458">
    <property type="entry name" value="Ovate_C"/>
</dbReference>
<evidence type="ECO:0000256" key="6">
    <source>
        <dbReference type="RuleBase" id="RU367028"/>
    </source>
</evidence>
<evidence type="ECO:0000256" key="2">
    <source>
        <dbReference type="ARBA" id="ARBA00022491"/>
    </source>
</evidence>
<comment type="subcellular location">
    <subcellularLocation>
        <location evidence="1 6">Nucleus</location>
    </subcellularLocation>
</comment>
<dbReference type="GO" id="GO:0005634">
    <property type="term" value="C:nucleus"/>
    <property type="evidence" value="ECO:0007669"/>
    <property type="project" value="UniProtKB-SubCell"/>
</dbReference>
<comment type="caution">
    <text evidence="8">The sequence shown here is derived from an EMBL/GenBank/DDBJ whole genome shotgun (WGS) entry which is preliminary data.</text>
</comment>
<keyword evidence="3 6" id="KW-0805">Transcription regulation</keyword>
<proteinExistence type="predicted"/>
<dbReference type="EMBL" id="WHWC01000004">
    <property type="protein sequence ID" value="KAG8384171.1"/>
    <property type="molecule type" value="Genomic_DNA"/>
</dbReference>
<dbReference type="Proteomes" id="UP000826271">
    <property type="component" value="Unassembled WGS sequence"/>
</dbReference>
<evidence type="ECO:0000256" key="3">
    <source>
        <dbReference type="ARBA" id="ARBA00023015"/>
    </source>
</evidence>
<keyword evidence="5 6" id="KW-0539">Nucleus</keyword>
<dbReference type="Pfam" id="PF04844">
    <property type="entry name" value="Ovate"/>
    <property type="match status" value="1"/>
</dbReference>
<dbReference type="PROSITE" id="PS51754">
    <property type="entry name" value="OVATE"/>
    <property type="match status" value="1"/>
</dbReference>
<evidence type="ECO:0000313" key="8">
    <source>
        <dbReference type="EMBL" id="KAG8384171.1"/>
    </source>
</evidence>
<comment type="function">
    <text evidence="6">Transcriptional repressor that regulates multiple aspects of plant growth and development.</text>
</comment>
<keyword evidence="2 6" id="KW-0678">Repressor</keyword>
<dbReference type="PANTHER" id="PTHR33057:SF117">
    <property type="entry name" value="TRANSCRIPTION REPRESSOR OFP14"/>
    <property type="match status" value="1"/>
</dbReference>
<evidence type="ECO:0000256" key="5">
    <source>
        <dbReference type="ARBA" id="ARBA00023242"/>
    </source>
</evidence>
<keyword evidence="9" id="KW-1185">Reference proteome</keyword>
<evidence type="ECO:0000256" key="1">
    <source>
        <dbReference type="ARBA" id="ARBA00004123"/>
    </source>
</evidence>
<evidence type="ECO:0000259" key="7">
    <source>
        <dbReference type="PROSITE" id="PS51754"/>
    </source>
</evidence>
<dbReference type="InterPro" id="IPR038933">
    <property type="entry name" value="Ovate"/>
</dbReference>
<organism evidence="8 9">
    <name type="scientific">Buddleja alternifolia</name>
    <dbReference type="NCBI Taxonomy" id="168488"/>
    <lineage>
        <taxon>Eukaryota</taxon>
        <taxon>Viridiplantae</taxon>
        <taxon>Streptophyta</taxon>
        <taxon>Embryophyta</taxon>
        <taxon>Tracheophyta</taxon>
        <taxon>Spermatophyta</taxon>
        <taxon>Magnoliopsida</taxon>
        <taxon>eudicotyledons</taxon>
        <taxon>Gunneridae</taxon>
        <taxon>Pentapetalae</taxon>
        <taxon>asterids</taxon>
        <taxon>lamiids</taxon>
        <taxon>Lamiales</taxon>
        <taxon>Scrophulariaceae</taxon>
        <taxon>Buddlejeae</taxon>
        <taxon>Buddleja</taxon>
    </lineage>
</organism>
<evidence type="ECO:0000256" key="4">
    <source>
        <dbReference type="ARBA" id="ARBA00023163"/>
    </source>
</evidence>
<keyword evidence="4 6" id="KW-0804">Transcription</keyword>
<name>A0AAV6XMH1_9LAMI</name>